<protein>
    <recommendedName>
        <fullName evidence="2">AMP-dependent synthetase/ligase domain-containing protein</fullName>
    </recommendedName>
</protein>
<dbReference type="AlphaFoldDB" id="A0AAD6CKC7"/>
<proteinExistence type="predicted"/>
<evidence type="ECO:0000256" key="1">
    <source>
        <dbReference type="SAM" id="Phobius"/>
    </source>
</evidence>
<dbReference type="Pfam" id="PF00501">
    <property type="entry name" value="AMP-binding"/>
    <property type="match status" value="1"/>
</dbReference>
<dbReference type="GO" id="GO:0005783">
    <property type="term" value="C:endoplasmic reticulum"/>
    <property type="evidence" value="ECO:0007669"/>
    <property type="project" value="TreeGrafter"/>
</dbReference>
<accession>A0AAD6CKC7</accession>
<evidence type="ECO:0000313" key="4">
    <source>
        <dbReference type="Proteomes" id="UP001220324"/>
    </source>
</evidence>
<dbReference type="InterPro" id="IPR042099">
    <property type="entry name" value="ANL_N_sf"/>
</dbReference>
<dbReference type="Gene3D" id="3.40.50.12780">
    <property type="entry name" value="N-terminal domain of ligase-like"/>
    <property type="match status" value="1"/>
</dbReference>
<dbReference type="InterPro" id="IPR000873">
    <property type="entry name" value="AMP-dep_synth/lig_dom"/>
</dbReference>
<feature type="transmembrane region" description="Helical" evidence="1">
    <location>
        <begin position="21"/>
        <end position="41"/>
    </location>
</feature>
<keyword evidence="1" id="KW-0472">Membrane</keyword>
<dbReference type="EMBL" id="JAQIZZ010000008">
    <property type="protein sequence ID" value="KAJ5524205.1"/>
    <property type="molecule type" value="Genomic_DNA"/>
</dbReference>
<evidence type="ECO:0000313" key="3">
    <source>
        <dbReference type="EMBL" id="KAJ5524205.1"/>
    </source>
</evidence>
<gene>
    <name evidence="3" type="ORF">N7494_010855</name>
</gene>
<dbReference type="GO" id="GO:0016020">
    <property type="term" value="C:membrane"/>
    <property type="evidence" value="ECO:0007669"/>
    <property type="project" value="TreeGrafter"/>
</dbReference>
<dbReference type="PANTHER" id="PTHR43272:SF11">
    <property type="entry name" value="AMP-DEPENDENT SYNTHETASE_LIGASE DOMAIN-CONTAINING PROTEIN"/>
    <property type="match status" value="1"/>
</dbReference>
<comment type="caution">
    <text evidence="3">The sequence shown here is derived from an EMBL/GenBank/DDBJ whole genome shotgun (WGS) entry which is preliminary data.</text>
</comment>
<dbReference type="SUPFAM" id="SSF56801">
    <property type="entry name" value="Acetyl-CoA synthetase-like"/>
    <property type="match status" value="1"/>
</dbReference>
<keyword evidence="1" id="KW-0812">Transmembrane</keyword>
<dbReference type="PANTHER" id="PTHR43272">
    <property type="entry name" value="LONG-CHAIN-FATTY-ACID--COA LIGASE"/>
    <property type="match status" value="1"/>
</dbReference>
<organism evidence="3 4">
    <name type="scientific">Penicillium frequentans</name>
    <dbReference type="NCBI Taxonomy" id="3151616"/>
    <lineage>
        <taxon>Eukaryota</taxon>
        <taxon>Fungi</taxon>
        <taxon>Dikarya</taxon>
        <taxon>Ascomycota</taxon>
        <taxon>Pezizomycotina</taxon>
        <taxon>Eurotiomycetes</taxon>
        <taxon>Eurotiomycetidae</taxon>
        <taxon>Eurotiales</taxon>
        <taxon>Aspergillaceae</taxon>
        <taxon>Penicillium</taxon>
    </lineage>
</organism>
<feature type="domain" description="AMP-dependent synthetase/ligase" evidence="2">
    <location>
        <begin position="138"/>
        <end position="542"/>
    </location>
</feature>
<keyword evidence="4" id="KW-1185">Reference proteome</keyword>
<reference evidence="3 4" key="1">
    <citation type="journal article" date="2023" name="IMA Fungus">
        <title>Comparative genomic study of the Penicillium genus elucidates a diverse pangenome and 15 lateral gene transfer events.</title>
        <authorList>
            <person name="Petersen C."/>
            <person name="Sorensen T."/>
            <person name="Nielsen M.R."/>
            <person name="Sondergaard T.E."/>
            <person name="Sorensen J.L."/>
            <person name="Fitzpatrick D.A."/>
            <person name="Frisvad J.C."/>
            <person name="Nielsen K.L."/>
        </authorList>
    </citation>
    <scope>NUCLEOTIDE SEQUENCE [LARGE SCALE GENOMIC DNA]</scope>
    <source>
        <strain evidence="3 4">IBT 35679</strain>
    </source>
</reference>
<sequence>MADQPILQKLDTLVADILADWNIYTTIVAGIVATFAIYSAVSAKDPDVHPFLLARQSTPSPIRQSGESSTYRSLETPYGFPLRAGLNVKDPGAPKWTAGRKGDLRDIWRAAVRGALNEDGTPTNTQGKIFTVLGRQAFEHSLSQVTQEINVIGHHLQKAEVKTVAVCLTDSVELLAALFAGAFYGFKTILVPHNLPAETLCAHLQTAQADALIAEAGSLDLSVAAQGNKQLSHVVWVAKYGNRHMDWHGVPEGVDRDIKVDVWHELVEEKKDLAGLDLPEYDPKEPAPAINTVWPSSSQSGKFIDFQSENLIAAIGALGSALPRAQRFSPSDLVLSIDSLSRSYPLCLMMNALFSGASIALNSVAGEKVDFALATVGVSPTVIIASSQTMSDYHDSVMQPQTGLVSSIGRWVQARTLDAGNMPSKNIFSQLARVGPTSELSLDKLRLLCISHRIDAPASARLSSKQLTDLRIYTDARIVYALTGSGIAGAIAQTNVFDYRRHDGPSHFGSPLSSIEITLTEVSEDTVTDTPEGQIKVSGPAVVGDEITLASRVRISKDNTVELCS</sequence>
<name>A0AAD6CKC7_9EURO</name>
<keyword evidence="1" id="KW-1133">Transmembrane helix</keyword>
<dbReference type="GO" id="GO:0004467">
    <property type="term" value="F:long-chain fatty acid-CoA ligase activity"/>
    <property type="evidence" value="ECO:0007669"/>
    <property type="project" value="TreeGrafter"/>
</dbReference>
<evidence type="ECO:0000259" key="2">
    <source>
        <dbReference type="Pfam" id="PF00501"/>
    </source>
</evidence>
<dbReference type="Proteomes" id="UP001220324">
    <property type="component" value="Unassembled WGS sequence"/>
</dbReference>